<evidence type="ECO:0000259" key="1">
    <source>
        <dbReference type="PROSITE" id="PS50181"/>
    </source>
</evidence>
<accession>A0ABD2XIY4</accession>
<dbReference type="Proteomes" id="UP001627154">
    <property type="component" value="Unassembled WGS sequence"/>
</dbReference>
<dbReference type="SUPFAM" id="SSF81383">
    <property type="entry name" value="F-box domain"/>
    <property type="match status" value="1"/>
</dbReference>
<evidence type="ECO:0000313" key="3">
    <source>
        <dbReference type="Proteomes" id="UP001627154"/>
    </source>
</evidence>
<reference evidence="2 3" key="1">
    <citation type="journal article" date="2024" name="bioRxiv">
        <title>A reference genome for Trichogramma kaykai: A tiny desert-dwelling parasitoid wasp with competing sex-ratio distorters.</title>
        <authorList>
            <person name="Culotta J."/>
            <person name="Lindsey A.R."/>
        </authorList>
    </citation>
    <scope>NUCLEOTIDE SEQUENCE [LARGE SCALE GENOMIC DNA]</scope>
    <source>
        <strain evidence="2 3">KSX58</strain>
    </source>
</reference>
<dbReference type="InterPro" id="IPR036047">
    <property type="entry name" value="F-box-like_dom_sf"/>
</dbReference>
<dbReference type="AlphaFoldDB" id="A0ABD2XIY4"/>
<dbReference type="InterPro" id="IPR032675">
    <property type="entry name" value="LRR_dom_sf"/>
</dbReference>
<dbReference type="Gene3D" id="1.20.1280.50">
    <property type="match status" value="1"/>
</dbReference>
<organism evidence="2 3">
    <name type="scientific">Trichogramma kaykai</name>
    <dbReference type="NCBI Taxonomy" id="54128"/>
    <lineage>
        <taxon>Eukaryota</taxon>
        <taxon>Metazoa</taxon>
        <taxon>Ecdysozoa</taxon>
        <taxon>Arthropoda</taxon>
        <taxon>Hexapoda</taxon>
        <taxon>Insecta</taxon>
        <taxon>Pterygota</taxon>
        <taxon>Neoptera</taxon>
        <taxon>Endopterygota</taxon>
        <taxon>Hymenoptera</taxon>
        <taxon>Apocrita</taxon>
        <taxon>Proctotrupomorpha</taxon>
        <taxon>Chalcidoidea</taxon>
        <taxon>Trichogrammatidae</taxon>
        <taxon>Trichogramma</taxon>
    </lineage>
</organism>
<protein>
    <recommendedName>
        <fullName evidence="1">F-box domain-containing protein</fullName>
    </recommendedName>
</protein>
<name>A0ABD2XIY4_9HYME</name>
<dbReference type="SUPFAM" id="SSF52047">
    <property type="entry name" value="RNI-like"/>
    <property type="match status" value="1"/>
</dbReference>
<gene>
    <name evidence="2" type="ORF">TKK_001892</name>
</gene>
<dbReference type="Pfam" id="PF12937">
    <property type="entry name" value="F-box-like"/>
    <property type="match status" value="1"/>
</dbReference>
<dbReference type="PROSITE" id="PS50181">
    <property type="entry name" value="FBOX"/>
    <property type="match status" value="1"/>
</dbReference>
<dbReference type="Gene3D" id="3.80.10.10">
    <property type="entry name" value="Ribonuclease Inhibitor"/>
    <property type="match status" value="1"/>
</dbReference>
<dbReference type="InterPro" id="IPR001810">
    <property type="entry name" value="F-box_dom"/>
</dbReference>
<dbReference type="EMBL" id="JBJJXI010000020">
    <property type="protein sequence ID" value="KAL3405501.1"/>
    <property type="molecule type" value="Genomic_DNA"/>
</dbReference>
<evidence type="ECO:0000313" key="2">
    <source>
        <dbReference type="EMBL" id="KAL3405501.1"/>
    </source>
</evidence>
<comment type="caution">
    <text evidence="2">The sequence shown here is derived from an EMBL/GenBank/DDBJ whole genome shotgun (WGS) entry which is preliminary data.</text>
</comment>
<sequence>MEHIESKSNCTINELDEYSLLLIWSYLKPSDLINTAKVCRKWEQVSLEAWKSVSASEFYAFMKEQKTIDDVKKIFPCLKYIPHITIAYKRHLPSVLKRDFVKLIHQILEVLSESEANMLKSFTWNVRVSRNLVQKFLKANIHNLEVITIDAYNRIKISADFNTLLQDADNLKEFNCYIKTDKQQSFLLSTLKSLPKTLRILRINILKSVLQPISAELVFKHLNHLLKLDILVLYGLNFKFENKTPLNTTVEILILSLLEKSVDYSFLPINPKLKHLSLRGGLVTNENLDFILKNYSSLHSIRLAYTRITDAQIGRLSELRQLKGMSLARAPYWTGSTLKFFPNLEELDFSECYGLEEHFLFDWLYIAKNLKFLSLNDKEIEWDLLEKHLKKTQKSRIHKLSIVLCPYEGTEYKMLLNMF</sequence>
<feature type="domain" description="F-box" evidence="1">
    <location>
        <begin position="9"/>
        <end position="53"/>
    </location>
</feature>
<keyword evidence="3" id="KW-1185">Reference proteome</keyword>
<proteinExistence type="predicted"/>